<dbReference type="InterPro" id="IPR001991">
    <property type="entry name" value="Na-dicarboxylate_symporter"/>
</dbReference>
<dbReference type="Pfam" id="PF00375">
    <property type="entry name" value="SDF"/>
    <property type="match status" value="1"/>
</dbReference>
<reference evidence="7" key="1">
    <citation type="submission" date="2018-06" db="EMBL/GenBank/DDBJ databases">
        <authorList>
            <person name="Zhirakovskaya E."/>
        </authorList>
    </citation>
    <scope>NUCLEOTIDE SEQUENCE</scope>
</reference>
<feature type="transmembrane region" description="Helical" evidence="6">
    <location>
        <begin position="332"/>
        <end position="352"/>
    </location>
</feature>
<evidence type="ECO:0000256" key="2">
    <source>
        <dbReference type="ARBA" id="ARBA00022448"/>
    </source>
</evidence>
<feature type="transmembrane region" description="Helical" evidence="6">
    <location>
        <begin position="192"/>
        <end position="213"/>
    </location>
</feature>
<dbReference type="InterPro" id="IPR050746">
    <property type="entry name" value="DAACS"/>
</dbReference>
<keyword evidence="5 6" id="KW-0472">Membrane</keyword>
<dbReference type="EMBL" id="UOGJ01000064">
    <property type="protein sequence ID" value="VAX35548.1"/>
    <property type="molecule type" value="Genomic_DNA"/>
</dbReference>
<feature type="transmembrane region" description="Helical" evidence="6">
    <location>
        <begin position="154"/>
        <end position="171"/>
    </location>
</feature>
<accession>A0A3B1DHR9</accession>
<protein>
    <submittedName>
        <fullName evidence="7">Proton/glutamate symporter @ Sodium/glutamate symporter</fullName>
    </submittedName>
</protein>
<evidence type="ECO:0000256" key="5">
    <source>
        <dbReference type="ARBA" id="ARBA00023136"/>
    </source>
</evidence>
<dbReference type="SUPFAM" id="SSF118215">
    <property type="entry name" value="Proton glutamate symport protein"/>
    <property type="match status" value="1"/>
</dbReference>
<proteinExistence type="predicted"/>
<feature type="transmembrane region" description="Helical" evidence="6">
    <location>
        <begin position="7"/>
        <end position="26"/>
    </location>
</feature>
<dbReference type="PANTHER" id="PTHR11958:SF63">
    <property type="entry name" value="AMINO ACID TRANSPORTER"/>
    <property type="match status" value="1"/>
</dbReference>
<organism evidence="7">
    <name type="scientific">hydrothermal vent metagenome</name>
    <dbReference type="NCBI Taxonomy" id="652676"/>
    <lineage>
        <taxon>unclassified sequences</taxon>
        <taxon>metagenomes</taxon>
        <taxon>ecological metagenomes</taxon>
    </lineage>
</organism>
<dbReference type="InterPro" id="IPR036458">
    <property type="entry name" value="Na:dicarbo_symporter_sf"/>
</dbReference>
<feature type="transmembrane region" description="Helical" evidence="6">
    <location>
        <begin position="219"/>
        <end position="249"/>
    </location>
</feature>
<gene>
    <name evidence="7" type="ORF">MNBD_UNCLBAC01-2159</name>
</gene>
<evidence type="ECO:0000256" key="6">
    <source>
        <dbReference type="SAM" id="Phobius"/>
    </source>
</evidence>
<keyword evidence="4 6" id="KW-1133">Transmembrane helix</keyword>
<evidence type="ECO:0000256" key="1">
    <source>
        <dbReference type="ARBA" id="ARBA00004141"/>
    </source>
</evidence>
<dbReference type="PANTHER" id="PTHR11958">
    <property type="entry name" value="SODIUM/DICARBOXYLATE SYMPORTER-RELATED"/>
    <property type="match status" value="1"/>
</dbReference>
<keyword evidence="2" id="KW-0813">Transport</keyword>
<dbReference type="GO" id="GO:0016020">
    <property type="term" value="C:membrane"/>
    <property type="evidence" value="ECO:0007669"/>
    <property type="project" value="UniProtKB-SubCell"/>
</dbReference>
<comment type="subcellular location">
    <subcellularLocation>
        <location evidence="1">Membrane</location>
        <topology evidence="1">Multi-pass membrane protein</topology>
    </subcellularLocation>
</comment>
<dbReference type="GO" id="GO:0015293">
    <property type="term" value="F:symporter activity"/>
    <property type="evidence" value="ECO:0007669"/>
    <property type="project" value="InterPro"/>
</dbReference>
<dbReference type="AlphaFoldDB" id="A0A3B1DHR9"/>
<evidence type="ECO:0000256" key="4">
    <source>
        <dbReference type="ARBA" id="ARBA00022989"/>
    </source>
</evidence>
<dbReference type="PRINTS" id="PR00173">
    <property type="entry name" value="EDTRNSPORT"/>
</dbReference>
<feature type="transmembrane region" description="Helical" evidence="6">
    <location>
        <begin position="83"/>
        <end position="105"/>
    </location>
</feature>
<keyword evidence="3 6" id="KW-0812">Transmembrane</keyword>
<evidence type="ECO:0000256" key="3">
    <source>
        <dbReference type="ARBA" id="ARBA00022692"/>
    </source>
</evidence>
<evidence type="ECO:0000313" key="7">
    <source>
        <dbReference type="EMBL" id="VAX35548.1"/>
    </source>
</evidence>
<name>A0A3B1DHR9_9ZZZZ</name>
<feature type="transmembrane region" description="Helical" evidence="6">
    <location>
        <begin position="46"/>
        <end position="71"/>
    </location>
</feature>
<sequence>MKLSLNFQILLGSLIGVTVGLLLNISGDTASFYGPIFYACELGGKIFVDLLKMILIPLVFTSITVGIANLRAHAQMNKVWKTALMYFISTTALSVFLGLIVVNIFKPGVGLEITLFQDAMSTFSTKGMTLPEFFKTFISGLFVNPVYAMANTKVLPTVIFALFLGIALVMSGDKAKASLKLLNECFELIMVMVNWIMKLAPVGIAALLAKLIATQDATLFAALGKFILVVIGALLFHGFVVLPCLLMTVAKVSPLKFFKGIREALVTAFSTSSSSATLPITMNCVEKNLKVDKDVAGFVLPLGATINMDGTALYEAVAALFVANIMGIELNIIQQLIIFFTSIIAAIGAPGIPSAGMVTMVMVLQSVGLPVEAIAILLPIDRFLDAVRTTVNVEGDAIGSMVVNRIVNNKA</sequence>
<dbReference type="Gene3D" id="1.10.3860.10">
    <property type="entry name" value="Sodium:dicarboxylate symporter"/>
    <property type="match status" value="1"/>
</dbReference>